<keyword evidence="2" id="KW-1185">Reference proteome</keyword>
<organism evidence="1 2">
    <name type="scientific">Sphagnum jensenii</name>
    <dbReference type="NCBI Taxonomy" id="128206"/>
    <lineage>
        <taxon>Eukaryota</taxon>
        <taxon>Viridiplantae</taxon>
        <taxon>Streptophyta</taxon>
        <taxon>Embryophyta</taxon>
        <taxon>Bryophyta</taxon>
        <taxon>Sphagnophytina</taxon>
        <taxon>Sphagnopsida</taxon>
        <taxon>Sphagnales</taxon>
        <taxon>Sphagnaceae</taxon>
        <taxon>Sphagnum</taxon>
    </lineage>
</organism>
<evidence type="ECO:0000313" key="1">
    <source>
        <dbReference type="EMBL" id="CAK9875607.1"/>
    </source>
</evidence>
<protein>
    <submittedName>
        <fullName evidence="1">Uncharacterized protein</fullName>
    </submittedName>
</protein>
<sequence length="142" mass="16469">MDMPSEVQANILKFLWADEYDAWEYKEDGRVLIVDLHKLLAPATDEWEKQMPDILAHVHLGVVDHLVVLAYIEGTERYRGSAFTVYHPMCVEWFPEFDEVVRNPPPNMQVTIKTHGDEIPEPHPDDIYESFGDDVEPYVWGA</sequence>
<dbReference type="EMBL" id="OZ023705">
    <property type="protein sequence ID" value="CAK9875607.1"/>
    <property type="molecule type" value="Genomic_DNA"/>
</dbReference>
<evidence type="ECO:0000313" key="2">
    <source>
        <dbReference type="Proteomes" id="UP001497522"/>
    </source>
</evidence>
<proteinExistence type="predicted"/>
<reference evidence="1" key="1">
    <citation type="submission" date="2024-03" db="EMBL/GenBank/DDBJ databases">
        <authorList>
            <consortium name="ELIXIR-Norway"/>
            <consortium name="Elixir Norway"/>
        </authorList>
    </citation>
    <scope>NUCLEOTIDE SEQUENCE</scope>
</reference>
<gene>
    <name evidence="1" type="ORF">CSSPJE1EN2_LOCUS17855</name>
</gene>
<accession>A0ABP1BK20</accession>
<dbReference type="Proteomes" id="UP001497522">
    <property type="component" value="Chromosome 4"/>
</dbReference>
<name>A0ABP1BK20_9BRYO</name>